<evidence type="ECO:0000313" key="2">
    <source>
        <dbReference type="EMBL" id="KAA8916409.1"/>
    </source>
</evidence>
<dbReference type="Proteomes" id="UP000761534">
    <property type="component" value="Unassembled WGS sequence"/>
</dbReference>
<dbReference type="EMBL" id="SWFS01000101">
    <property type="protein sequence ID" value="KAA8916409.1"/>
    <property type="molecule type" value="Genomic_DNA"/>
</dbReference>
<sequence length="425" mass="44758">MSSSSVSATHSHGTPAGSAVPQLFVPSGISAFAAASSNGVNVTTANVNSTAASNSTATSDGDSVSSLQKHLVVQIRRANDLIDRIRGTEISENTARALKTFLTSVDNVVRPVDQKRDVDDGDGELCQRQADAGGLESLVEAVKSFLDGLLKGLDGGAGGSANGTAALAITKRDIVQPVKLATMEQALRNNQRSPELSAALHKAKTSLHQLEGKTLSQTEEQALRTYINQVNQGLSGQQQQLQSRDQITDLIQSLLQAVNNLLSSLLGGGLSSRSEITDLLQEALQDIVQTINSILTHTTTTTSGLVGGLIDALQKRDASLTDEIEQAFAQLRDQLFSTDSTANSTTSQGQTFTNQVDSGKDTTRLLAQAKIVTDKLLKATDNQQDQDDGATQQQYKRDQNGSSAVSIPKSMVALAALIFAGVCAV</sequence>
<feature type="compositionally biased region" description="Low complexity" evidence="1">
    <location>
        <begin position="380"/>
        <end position="394"/>
    </location>
</feature>
<accession>A0A642V9N2</accession>
<evidence type="ECO:0000313" key="3">
    <source>
        <dbReference type="Proteomes" id="UP000761534"/>
    </source>
</evidence>
<organism evidence="2 3">
    <name type="scientific">Trichomonascus ciferrii</name>
    <dbReference type="NCBI Taxonomy" id="44093"/>
    <lineage>
        <taxon>Eukaryota</taxon>
        <taxon>Fungi</taxon>
        <taxon>Dikarya</taxon>
        <taxon>Ascomycota</taxon>
        <taxon>Saccharomycotina</taxon>
        <taxon>Dipodascomycetes</taxon>
        <taxon>Dipodascales</taxon>
        <taxon>Trichomonascaceae</taxon>
        <taxon>Trichomonascus</taxon>
        <taxon>Trichomonascus ciferrii complex</taxon>
    </lineage>
</organism>
<proteinExistence type="predicted"/>
<protein>
    <submittedName>
        <fullName evidence="2">Uncharacterized protein</fullName>
    </submittedName>
</protein>
<gene>
    <name evidence="2" type="ORF">TRICI_001453</name>
</gene>
<dbReference type="VEuPathDB" id="FungiDB:TRICI_001453"/>
<evidence type="ECO:0000256" key="1">
    <source>
        <dbReference type="SAM" id="MobiDB-lite"/>
    </source>
</evidence>
<name>A0A642V9N2_9ASCO</name>
<reference evidence="2" key="1">
    <citation type="journal article" date="2019" name="G3 (Bethesda)">
        <title>Genome Assemblies of Two Rare Opportunistic Yeast Pathogens: Diutina rugosa (syn. Candida rugosa) and Trichomonascus ciferrii (syn. Candida ciferrii).</title>
        <authorList>
            <person name="Mixao V."/>
            <person name="Saus E."/>
            <person name="Hansen A.P."/>
            <person name="Lass-Florl C."/>
            <person name="Gabaldon T."/>
        </authorList>
    </citation>
    <scope>NUCLEOTIDE SEQUENCE</scope>
    <source>
        <strain evidence="2">CBS 4856</strain>
    </source>
</reference>
<keyword evidence="3" id="KW-1185">Reference proteome</keyword>
<comment type="caution">
    <text evidence="2">The sequence shown here is derived from an EMBL/GenBank/DDBJ whole genome shotgun (WGS) entry which is preliminary data.</text>
</comment>
<feature type="region of interest" description="Disordered" evidence="1">
    <location>
        <begin position="380"/>
        <end position="402"/>
    </location>
</feature>
<dbReference type="AlphaFoldDB" id="A0A642V9N2"/>